<reference evidence="11 12" key="1">
    <citation type="journal article" date="2018" name="Sci. Data">
        <title>The draft genome sequence of cork oak.</title>
        <authorList>
            <person name="Ramos A.M."/>
            <person name="Usie A."/>
            <person name="Barbosa P."/>
            <person name="Barros P.M."/>
            <person name="Capote T."/>
            <person name="Chaves I."/>
            <person name="Simoes F."/>
            <person name="Abreu I."/>
            <person name="Carrasquinho I."/>
            <person name="Faro C."/>
            <person name="Guimaraes J.B."/>
            <person name="Mendonca D."/>
            <person name="Nobrega F."/>
            <person name="Rodrigues L."/>
            <person name="Saibo N.J.M."/>
            <person name="Varela M.C."/>
            <person name="Egas C."/>
            <person name="Matos J."/>
            <person name="Miguel C.M."/>
            <person name="Oliveira M.M."/>
            <person name="Ricardo C.P."/>
            <person name="Goncalves S."/>
        </authorList>
    </citation>
    <scope>NUCLEOTIDE SEQUENCE [LARGE SCALE GENOMIC DNA]</scope>
    <source>
        <strain evidence="12">cv. HL8</strain>
    </source>
</reference>
<feature type="transmembrane region" description="Helical" evidence="10">
    <location>
        <begin position="196"/>
        <end position="219"/>
    </location>
</feature>
<evidence type="ECO:0000256" key="6">
    <source>
        <dbReference type="ARBA" id="ARBA00022753"/>
    </source>
</evidence>
<keyword evidence="9 10" id="KW-0472">Membrane</keyword>
<dbReference type="Proteomes" id="UP000237347">
    <property type="component" value="Unassembled WGS sequence"/>
</dbReference>
<evidence type="ECO:0000256" key="2">
    <source>
        <dbReference type="ARBA" id="ARBA00004653"/>
    </source>
</evidence>
<name>A0AAW0M5M8_QUESU</name>
<evidence type="ECO:0000313" key="12">
    <source>
        <dbReference type="Proteomes" id="UP000237347"/>
    </source>
</evidence>
<evidence type="ECO:0000256" key="5">
    <source>
        <dbReference type="ARBA" id="ARBA00022729"/>
    </source>
</evidence>
<dbReference type="AlphaFoldDB" id="A0AAW0M5M8"/>
<dbReference type="EMBL" id="PKMF04000016">
    <property type="protein sequence ID" value="KAK7858970.1"/>
    <property type="molecule type" value="Genomic_DNA"/>
</dbReference>
<evidence type="ECO:0000256" key="10">
    <source>
        <dbReference type="RuleBase" id="RU363079"/>
    </source>
</evidence>
<sequence>MLTQREIASFWLRTEHHGFKIHDLTHNYIIAMMMMKNTRKAITFLSSPTKLVLIKEIHDPIPNRKKSFQELLAGDCYVNTQYELRFKMGTTRKLFCEKNLTREEVAKFRDAIANETMYEMYYDNIRLEEQVGVNASDLDFPPIQYQVGLYLINHLDFHILNLGNKVKAIYSTSRVLSSGKILNPSKRIKTRSVPNATTAFIICIWLGLLCAVIVAFTYLRKNSAGDNCWCPRYSSLPGAILGVGTQQFIISLKNSICRICILFVLTYTDHLYPCDHESLFMWLIMSYVLTSLVSSLLGTRLLHSTLVSHHMDGSVFRGGSIAIFMFAYGLYFYARAKARISLGLLEFLCYNACLFYAVFLILGTIGFYASS</sequence>
<evidence type="ECO:0000313" key="11">
    <source>
        <dbReference type="EMBL" id="KAK7858970.1"/>
    </source>
</evidence>
<comment type="caution">
    <text evidence="10">Lacks conserved residue(s) required for the propagation of feature annotation.</text>
</comment>
<dbReference type="PANTHER" id="PTHR10766:SF119">
    <property type="entry name" value="TRANSMEMBRANE 9 SUPERFAMILY MEMBER 5"/>
    <property type="match status" value="1"/>
</dbReference>
<evidence type="ECO:0000256" key="3">
    <source>
        <dbReference type="ARBA" id="ARBA00005227"/>
    </source>
</evidence>
<keyword evidence="7 10" id="KW-1133">Transmembrane helix</keyword>
<accession>A0AAW0M5M8</accession>
<gene>
    <name evidence="11" type="primary">TMN5_5</name>
    <name evidence="11" type="ORF">CFP56_009584</name>
</gene>
<keyword evidence="4 10" id="KW-0812">Transmembrane</keyword>
<evidence type="ECO:0000256" key="1">
    <source>
        <dbReference type="ARBA" id="ARBA00004337"/>
    </source>
</evidence>
<proteinExistence type="inferred from homology"/>
<dbReference type="GO" id="GO:0000139">
    <property type="term" value="C:Golgi membrane"/>
    <property type="evidence" value="ECO:0007669"/>
    <property type="project" value="UniProtKB-SubCell"/>
</dbReference>
<comment type="caution">
    <text evidence="11">The sequence shown here is derived from an EMBL/GenBank/DDBJ whole genome shotgun (WGS) entry which is preliminary data.</text>
</comment>
<dbReference type="GO" id="GO:0072657">
    <property type="term" value="P:protein localization to membrane"/>
    <property type="evidence" value="ECO:0007669"/>
    <property type="project" value="TreeGrafter"/>
</dbReference>
<keyword evidence="12" id="KW-1185">Reference proteome</keyword>
<keyword evidence="8" id="KW-0333">Golgi apparatus</keyword>
<comment type="similarity">
    <text evidence="3 10">Belongs to the nonaspanin (TM9SF) (TC 9.A.2) family.</text>
</comment>
<dbReference type="Pfam" id="PF02990">
    <property type="entry name" value="EMP70"/>
    <property type="match status" value="1"/>
</dbReference>
<evidence type="ECO:0000256" key="9">
    <source>
        <dbReference type="ARBA" id="ARBA00023136"/>
    </source>
</evidence>
<organism evidence="11 12">
    <name type="scientific">Quercus suber</name>
    <name type="common">Cork oak</name>
    <dbReference type="NCBI Taxonomy" id="58331"/>
    <lineage>
        <taxon>Eukaryota</taxon>
        <taxon>Viridiplantae</taxon>
        <taxon>Streptophyta</taxon>
        <taxon>Embryophyta</taxon>
        <taxon>Tracheophyta</taxon>
        <taxon>Spermatophyta</taxon>
        <taxon>Magnoliopsida</taxon>
        <taxon>eudicotyledons</taxon>
        <taxon>Gunneridae</taxon>
        <taxon>Pentapetalae</taxon>
        <taxon>rosids</taxon>
        <taxon>fabids</taxon>
        <taxon>Fagales</taxon>
        <taxon>Fagaceae</taxon>
        <taxon>Quercus</taxon>
    </lineage>
</organism>
<feature type="transmembrane region" description="Helical" evidence="10">
    <location>
        <begin position="314"/>
        <end position="333"/>
    </location>
</feature>
<dbReference type="GO" id="GO:0010008">
    <property type="term" value="C:endosome membrane"/>
    <property type="evidence" value="ECO:0007669"/>
    <property type="project" value="UniProtKB-SubCell"/>
</dbReference>
<keyword evidence="5" id="KW-0732">Signal</keyword>
<evidence type="ECO:0000256" key="7">
    <source>
        <dbReference type="ARBA" id="ARBA00022989"/>
    </source>
</evidence>
<comment type="subcellular location">
    <subcellularLocation>
        <location evidence="1">Endosome membrane</location>
        <topology evidence="1">Multi-pass membrane protein</topology>
    </subcellularLocation>
    <subcellularLocation>
        <location evidence="2">Golgi apparatus membrane</location>
        <topology evidence="2">Multi-pass membrane protein</topology>
    </subcellularLocation>
</comment>
<evidence type="ECO:0000256" key="8">
    <source>
        <dbReference type="ARBA" id="ARBA00023034"/>
    </source>
</evidence>
<feature type="transmembrane region" description="Helical" evidence="10">
    <location>
        <begin position="239"/>
        <end position="267"/>
    </location>
</feature>
<feature type="transmembrane region" description="Helical" evidence="10">
    <location>
        <begin position="279"/>
        <end position="302"/>
    </location>
</feature>
<protein>
    <recommendedName>
        <fullName evidence="10">Transmembrane 9 superfamily member</fullName>
    </recommendedName>
</protein>
<dbReference type="InterPro" id="IPR004240">
    <property type="entry name" value="EMP70"/>
</dbReference>
<dbReference type="PANTHER" id="PTHR10766">
    <property type="entry name" value="TRANSMEMBRANE 9 SUPERFAMILY PROTEIN"/>
    <property type="match status" value="1"/>
</dbReference>
<evidence type="ECO:0000256" key="4">
    <source>
        <dbReference type="ARBA" id="ARBA00022692"/>
    </source>
</evidence>
<feature type="transmembrane region" description="Helical" evidence="10">
    <location>
        <begin position="345"/>
        <end position="369"/>
    </location>
</feature>
<feature type="non-terminal residue" evidence="11">
    <location>
        <position position="371"/>
    </location>
</feature>
<keyword evidence="6" id="KW-0967">Endosome</keyword>